<protein>
    <submittedName>
        <fullName evidence="1">Uncharacterized protein</fullName>
    </submittedName>
</protein>
<accession>A0A4Y2GWR1</accession>
<dbReference type="OrthoDB" id="6753017at2759"/>
<comment type="caution">
    <text evidence="1">The sequence shown here is derived from an EMBL/GenBank/DDBJ whole genome shotgun (WGS) entry which is preliminary data.</text>
</comment>
<keyword evidence="2" id="KW-1185">Reference proteome</keyword>
<organism evidence="1 2">
    <name type="scientific">Araneus ventricosus</name>
    <name type="common">Orbweaver spider</name>
    <name type="synonym">Epeira ventricosa</name>
    <dbReference type="NCBI Taxonomy" id="182803"/>
    <lineage>
        <taxon>Eukaryota</taxon>
        <taxon>Metazoa</taxon>
        <taxon>Ecdysozoa</taxon>
        <taxon>Arthropoda</taxon>
        <taxon>Chelicerata</taxon>
        <taxon>Arachnida</taxon>
        <taxon>Araneae</taxon>
        <taxon>Araneomorphae</taxon>
        <taxon>Entelegynae</taxon>
        <taxon>Araneoidea</taxon>
        <taxon>Araneidae</taxon>
        <taxon>Araneus</taxon>
    </lineage>
</organism>
<dbReference type="Proteomes" id="UP000499080">
    <property type="component" value="Unassembled WGS sequence"/>
</dbReference>
<reference evidence="1 2" key="1">
    <citation type="journal article" date="2019" name="Sci. Rep.">
        <title>Orb-weaving spider Araneus ventricosus genome elucidates the spidroin gene catalogue.</title>
        <authorList>
            <person name="Kono N."/>
            <person name="Nakamura H."/>
            <person name="Ohtoshi R."/>
            <person name="Moran D.A.P."/>
            <person name="Shinohara A."/>
            <person name="Yoshida Y."/>
            <person name="Fujiwara M."/>
            <person name="Mori M."/>
            <person name="Tomita M."/>
            <person name="Arakawa K."/>
        </authorList>
    </citation>
    <scope>NUCLEOTIDE SEQUENCE [LARGE SCALE GENOMIC DNA]</scope>
</reference>
<dbReference type="AlphaFoldDB" id="A0A4Y2GWR1"/>
<sequence length="138" mass="15549">MNSIFDVVDCYVVEEHQAKGDADTIIVCTVIDEEEKGFGATVIGDDSNLLVLLIIHVPANNQLKMVMPKKGNQQEKVHSIRDIQRGIGQMKNVLLVIYAFTGCDTVSAIYRKGKIVTFKKFKPTRSFLRRFLDSMIQT</sequence>
<name>A0A4Y2GWR1_ARAVE</name>
<gene>
    <name evidence="1" type="ORF">AVEN_199704_1</name>
</gene>
<evidence type="ECO:0000313" key="2">
    <source>
        <dbReference type="Proteomes" id="UP000499080"/>
    </source>
</evidence>
<proteinExistence type="predicted"/>
<evidence type="ECO:0000313" key="1">
    <source>
        <dbReference type="EMBL" id="GBM58220.1"/>
    </source>
</evidence>
<dbReference type="EMBL" id="BGPR01001626">
    <property type="protein sequence ID" value="GBM58220.1"/>
    <property type="molecule type" value="Genomic_DNA"/>
</dbReference>